<reference evidence="1 2" key="1">
    <citation type="submission" date="2014-07" db="EMBL/GenBank/DDBJ databases">
        <title>Draft genome sequence of Thalassospira xiamenensis IB13.</title>
        <authorList>
            <person name="Lai Q."/>
            <person name="Shao Z."/>
        </authorList>
    </citation>
    <scope>NUCLEOTIDE SEQUENCE [LARGE SCALE GENOMIC DNA]</scope>
    <source>
        <strain evidence="1 2">IB13</strain>
    </source>
</reference>
<dbReference type="RefSeq" id="WP_062959818.1">
    <property type="nucleotide sequence ID" value="NZ_JPWJ01000017.1"/>
</dbReference>
<organism evidence="1 2">
    <name type="scientific">Thalassospira xiamenensis</name>
    <dbReference type="NCBI Taxonomy" id="220697"/>
    <lineage>
        <taxon>Bacteria</taxon>
        <taxon>Pseudomonadati</taxon>
        <taxon>Pseudomonadota</taxon>
        <taxon>Alphaproteobacteria</taxon>
        <taxon>Rhodospirillales</taxon>
        <taxon>Thalassospiraceae</taxon>
        <taxon>Thalassospira</taxon>
    </lineage>
</organism>
<dbReference type="PROSITE" id="PS51257">
    <property type="entry name" value="PROKAR_LIPOPROTEIN"/>
    <property type="match status" value="1"/>
</dbReference>
<dbReference type="Proteomes" id="UP000252266">
    <property type="component" value="Unassembled WGS sequence"/>
</dbReference>
<protein>
    <submittedName>
        <fullName evidence="1">Uncharacterized protein</fullName>
    </submittedName>
</protein>
<evidence type="ECO:0000313" key="1">
    <source>
        <dbReference type="EMBL" id="RCK44535.1"/>
    </source>
</evidence>
<sequence>MDNHWKSGFVVISVMSLSGCLTDQVTRPQLEMASRTVAQHIKTTGVGKTDEVGENAAFIPIVGVLVAGDNDQINSQRSEGWVSSGTLEDRSVAVVINSVTRNNVFTGGAKSFAAGARTAVVPLGEAVAINAPVVFGAVYRDVSVISSSSDAKPDDDLVITPSIIDYEHVYGGGFVSTISSNITLGLSVSGGGRPLYSGQYQSGFVGSDFSAGSEFSSSSHAENHAYAVTGAVMTAMGKGIDDYRAQQQVRNWLSDRDKSRTKPADSVNIARFGLADNLREMLSYWQQGGEIEGAQFQRAIGYAEELATDAGYDVTRLRQLHEIARSSVRRADFEAGLDDTLSAEEKAVRISEVRTATYRRVNLAYLTALLSETPAASVTHMRDYANAVRTIGGADALDLARQADMIAAEQKLVATMVSGVPLVGEAVDLYSVATGEHALTGEELGAVDYAFAAMPLLPSTISTIARQSDNAVSAFSRAVAVSEANPALVASAVSRYTDDVLNMTETLSKQHVKIESSALDGFNARAMSKIDAFAETTAGQTNRQAWQRVEQEGATKANAALQAIGDKSANELLSDQAFLEAYQAARSDTRAVAAIKQADIGERSALFRFEEHLFGQLELMPSTGQLINNGKGVVDQDAFNSIANDLAEAINNPTGGSRADAAWIRIQSEMRNKAGKAGMINADESFDIAHYVDPNDLKFEVLNVTNKSPKVGDIGSDRDITYRLVTNRTDKNGIPLKVDLPAEFVEEHYLTALYRKLNPGKAPKIGNELQEWGAAIDHTVTDEWALDAYRPGMDIFSFVNDRSSRVSSVAAEDMKQTFAYKGHEWFERAKAAASNNELERALALKAEGARQIWKQYENLIVARLPDGTSVGQALPLKAQKTYFWLRNIGEKAEFPDGSMRTVSPVDAEIALGEIGLSLDQAGAYLADTFEAVIKLRREMRGAGA</sequence>
<dbReference type="EMBL" id="JPWJ01000017">
    <property type="protein sequence ID" value="RCK44535.1"/>
    <property type="molecule type" value="Genomic_DNA"/>
</dbReference>
<dbReference type="AlphaFoldDB" id="A0A367WSU3"/>
<name>A0A367WSU3_9PROT</name>
<gene>
    <name evidence="1" type="ORF">TH44_22450</name>
</gene>
<accession>A0A367WSU3</accession>
<proteinExistence type="predicted"/>
<evidence type="ECO:0000313" key="2">
    <source>
        <dbReference type="Proteomes" id="UP000252266"/>
    </source>
</evidence>
<comment type="caution">
    <text evidence="1">The sequence shown here is derived from an EMBL/GenBank/DDBJ whole genome shotgun (WGS) entry which is preliminary data.</text>
</comment>